<sequence>MKRIILLLSVTWMLSGCAAVIVGGAAVSTISVNEDPRTIGAQIDDTTIGSKVKDALSNIPSLKQNANINVHVYNGAVLLTGQAQNGNLKAEAERLTSAISGVARVHNQVRIANSTAITTQAHDVWLSNKVRASLLTEKEVNSLKLDVVVEDSEVFLMGIVSAAEARKAVEVTRNIGGVSKVYNILEIDG</sequence>
<dbReference type="InterPro" id="IPR014004">
    <property type="entry name" value="Transpt-assoc_nodulatn_dom_bac"/>
</dbReference>
<dbReference type="EMBL" id="AP027272">
    <property type="protein sequence ID" value="BDX05221.1"/>
    <property type="molecule type" value="Genomic_DNA"/>
</dbReference>
<protein>
    <submittedName>
        <fullName evidence="4">BON domain-containing protein</fullName>
    </submittedName>
</protein>
<dbReference type="KEGG" id="pmaw:MACH26_07420"/>
<feature type="domain" description="BON" evidence="3">
    <location>
        <begin position="122"/>
        <end position="189"/>
    </location>
</feature>
<evidence type="ECO:0000313" key="5">
    <source>
        <dbReference type="Proteomes" id="UP001333710"/>
    </source>
</evidence>
<feature type="chain" id="PRO_5041430358" evidence="2">
    <location>
        <begin position="19"/>
        <end position="189"/>
    </location>
</feature>
<dbReference type="Proteomes" id="UP001333710">
    <property type="component" value="Chromosome"/>
</dbReference>
<reference evidence="4" key="1">
    <citation type="submission" date="2023-01" db="EMBL/GenBank/DDBJ databases">
        <title>Complete genome sequence of Planctobacterium marinum strain Dej080120_11.</title>
        <authorList>
            <person name="Ueki S."/>
            <person name="Maruyama F."/>
        </authorList>
    </citation>
    <scope>NUCLEOTIDE SEQUENCE</scope>
    <source>
        <strain evidence="4">Dej080120_11</strain>
    </source>
</reference>
<feature type="signal peptide" evidence="2">
    <location>
        <begin position="1"/>
        <end position="18"/>
    </location>
</feature>
<keyword evidence="5" id="KW-1185">Reference proteome</keyword>
<dbReference type="AlphaFoldDB" id="A0AA48KN75"/>
<dbReference type="Pfam" id="PF04972">
    <property type="entry name" value="BON"/>
    <property type="match status" value="2"/>
</dbReference>
<dbReference type="SMART" id="SM00749">
    <property type="entry name" value="BON"/>
    <property type="match status" value="2"/>
</dbReference>
<keyword evidence="1 2" id="KW-0732">Signal</keyword>
<name>A0AA48KN75_9ALTE</name>
<evidence type="ECO:0000313" key="4">
    <source>
        <dbReference type="EMBL" id="BDX05221.1"/>
    </source>
</evidence>
<dbReference type="PANTHER" id="PTHR34606">
    <property type="entry name" value="BON DOMAIN-CONTAINING PROTEIN"/>
    <property type="match status" value="1"/>
</dbReference>
<evidence type="ECO:0000256" key="1">
    <source>
        <dbReference type="ARBA" id="ARBA00022729"/>
    </source>
</evidence>
<evidence type="ECO:0000259" key="3">
    <source>
        <dbReference type="PROSITE" id="PS50914"/>
    </source>
</evidence>
<dbReference type="Gene3D" id="3.30.1340.30">
    <property type="match status" value="1"/>
</dbReference>
<dbReference type="InterPro" id="IPR051686">
    <property type="entry name" value="Lipoprotein_DolP"/>
</dbReference>
<organism evidence="4 5">
    <name type="scientific">Planctobacterium marinum</name>
    <dbReference type="NCBI Taxonomy" id="1631968"/>
    <lineage>
        <taxon>Bacteria</taxon>
        <taxon>Pseudomonadati</taxon>
        <taxon>Pseudomonadota</taxon>
        <taxon>Gammaproteobacteria</taxon>
        <taxon>Alteromonadales</taxon>
        <taxon>Alteromonadaceae</taxon>
        <taxon>Planctobacterium</taxon>
    </lineage>
</organism>
<evidence type="ECO:0000256" key="2">
    <source>
        <dbReference type="SAM" id="SignalP"/>
    </source>
</evidence>
<proteinExistence type="predicted"/>
<accession>A0AA48KN75</accession>
<dbReference type="RefSeq" id="WP_338291187.1">
    <property type="nucleotide sequence ID" value="NZ_AP027272.1"/>
</dbReference>
<dbReference type="InterPro" id="IPR007055">
    <property type="entry name" value="BON_dom"/>
</dbReference>
<gene>
    <name evidence="4" type="ORF">MACH26_07420</name>
</gene>
<feature type="domain" description="BON" evidence="3">
    <location>
        <begin position="44"/>
        <end position="113"/>
    </location>
</feature>
<dbReference type="PANTHER" id="PTHR34606:SF4">
    <property type="entry name" value="OUTER MEMBRANE LIPOPROTEIN DOLP"/>
    <property type="match status" value="1"/>
</dbReference>
<dbReference type="PROSITE" id="PS51257">
    <property type="entry name" value="PROKAR_LIPOPROTEIN"/>
    <property type="match status" value="1"/>
</dbReference>
<dbReference type="PROSITE" id="PS50914">
    <property type="entry name" value="BON"/>
    <property type="match status" value="2"/>
</dbReference>